<evidence type="ECO:0000313" key="2">
    <source>
        <dbReference type="Proteomes" id="UP000023541"/>
    </source>
</evidence>
<reference evidence="1 2" key="1">
    <citation type="submission" date="2014-04" db="EMBL/GenBank/DDBJ databases">
        <title>Aquimarina sp. 22II-S11-z7 Genome Sequencing.</title>
        <authorList>
            <person name="Lai Q."/>
        </authorList>
    </citation>
    <scope>NUCLEOTIDE SEQUENCE [LARGE SCALE GENOMIC DNA]</scope>
    <source>
        <strain evidence="1 2">22II-S11-z7</strain>
    </source>
</reference>
<dbReference type="eggNOG" id="COG0527">
    <property type="taxonomic scope" value="Bacteria"/>
</dbReference>
<evidence type="ECO:0008006" key="3">
    <source>
        <dbReference type="Google" id="ProtNLM"/>
    </source>
</evidence>
<dbReference type="OrthoDB" id="368469at2"/>
<dbReference type="STRING" id="1317122.ATO12_24865"/>
<dbReference type="RefSeq" id="WP_034245722.1">
    <property type="nucleotide sequence ID" value="NZ_AQRA01000009.1"/>
</dbReference>
<gene>
    <name evidence="1" type="ORF">ATO12_24865</name>
</gene>
<sequence>MKTITDCVHNILRHQPFLEDALSRDIINFSSLAVDLLPKVEKIMKKPVKPGSIVMALRRYHPRKIKHIDNLRNLGDIMVRSGITEYTFLNSNSILTSQSNLLESVKNETKAYFTYSSNFQESNILVSSSLKSTVEKHFKNEVCISVADDLSSISIALPEDNSKVIGLYFYIFKLLAYEGIPVFEVISTSNYFTLFLEKEYVNKAFLLMNEVKEDQSM</sequence>
<protein>
    <recommendedName>
        <fullName evidence="3">Aspartate kinase</fullName>
    </recommendedName>
</protein>
<comment type="caution">
    <text evidence="1">The sequence shown here is derived from an EMBL/GenBank/DDBJ whole genome shotgun (WGS) entry which is preliminary data.</text>
</comment>
<keyword evidence="2" id="KW-1185">Reference proteome</keyword>
<dbReference type="AlphaFoldDB" id="A0A023BR44"/>
<evidence type="ECO:0000313" key="1">
    <source>
        <dbReference type="EMBL" id="EZH72168.1"/>
    </source>
</evidence>
<accession>A0A023BR44</accession>
<proteinExistence type="predicted"/>
<name>A0A023BR44_9FLAO</name>
<dbReference type="Proteomes" id="UP000023541">
    <property type="component" value="Unassembled WGS sequence"/>
</dbReference>
<organism evidence="1 2">
    <name type="scientific">Aquimarina atlantica</name>
    <dbReference type="NCBI Taxonomy" id="1317122"/>
    <lineage>
        <taxon>Bacteria</taxon>
        <taxon>Pseudomonadati</taxon>
        <taxon>Bacteroidota</taxon>
        <taxon>Flavobacteriia</taxon>
        <taxon>Flavobacteriales</taxon>
        <taxon>Flavobacteriaceae</taxon>
        <taxon>Aquimarina</taxon>
    </lineage>
</organism>
<dbReference type="EMBL" id="AQRA01000009">
    <property type="protein sequence ID" value="EZH72168.1"/>
    <property type="molecule type" value="Genomic_DNA"/>
</dbReference>